<comment type="subcellular location">
    <subcellularLocation>
        <location evidence="1">Membrane</location>
        <topology evidence="1">Multi-pass membrane protein</topology>
    </subcellularLocation>
</comment>
<evidence type="ECO:0000259" key="3">
    <source>
        <dbReference type="SMART" id="SM00831"/>
    </source>
</evidence>
<keyword evidence="2" id="KW-0472">Membrane</keyword>
<dbReference type="Pfam" id="PF00690">
    <property type="entry name" value="Cation_ATPase_N"/>
    <property type="match status" value="1"/>
</dbReference>
<dbReference type="Proteomes" id="UP000037267">
    <property type="component" value="Unassembled WGS sequence"/>
</dbReference>
<accession>A0A0L0W629</accession>
<dbReference type="Gene3D" id="2.70.150.10">
    <property type="entry name" value="Calcium-transporting ATPase, cytoplasmic transduction domain A"/>
    <property type="match status" value="1"/>
</dbReference>
<evidence type="ECO:0000313" key="5">
    <source>
        <dbReference type="Proteomes" id="UP000037267"/>
    </source>
</evidence>
<dbReference type="InterPro" id="IPR008250">
    <property type="entry name" value="ATPase_P-typ_transduc_dom_A_sf"/>
</dbReference>
<dbReference type="InterPro" id="IPR059000">
    <property type="entry name" value="ATPase_P-type_domA"/>
</dbReference>
<dbReference type="STRING" id="1503.CLPU_52c00020"/>
<dbReference type="SUPFAM" id="SSF81665">
    <property type="entry name" value="Calcium ATPase, transmembrane domain M"/>
    <property type="match status" value="1"/>
</dbReference>
<keyword evidence="2" id="KW-1133">Transmembrane helix</keyword>
<dbReference type="EMBL" id="LGSS01000052">
    <property type="protein sequence ID" value="KNF06947.1"/>
    <property type="molecule type" value="Genomic_DNA"/>
</dbReference>
<dbReference type="SMART" id="SM00831">
    <property type="entry name" value="Cation_ATPase_N"/>
    <property type="match status" value="1"/>
</dbReference>
<dbReference type="AlphaFoldDB" id="A0A0L0W629"/>
<evidence type="ECO:0000256" key="1">
    <source>
        <dbReference type="ARBA" id="ARBA00004141"/>
    </source>
</evidence>
<feature type="domain" description="Cation-transporting P-type ATPase N-terminal" evidence="3">
    <location>
        <begin position="5"/>
        <end position="79"/>
    </location>
</feature>
<evidence type="ECO:0000256" key="2">
    <source>
        <dbReference type="SAM" id="Phobius"/>
    </source>
</evidence>
<feature type="transmembrane region" description="Helical" evidence="2">
    <location>
        <begin position="59"/>
        <end position="77"/>
    </location>
</feature>
<feature type="non-terminal residue" evidence="4">
    <location>
        <position position="169"/>
    </location>
</feature>
<organism evidence="4 5">
    <name type="scientific">Gottschalkia purinilytica</name>
    <name type="common">Clostridium purinilyticum</name>
    <dbReference type="NCBI Taxonomy" id="1503"/>
    <lineage>
        <taxon>Bacteria</taxon>
        <taxon>Bacillati</taxon>
        <taxon>Bacillota</taxon>
        <taxon>Tissierellia</taxon>
        <taxon>Tissierellales</taxon>
        <taxon>Gottschalkiaceae</taxon>
        <taxon>Gottschalkia</taxon>
    </lineage>
</organism>
<keyword evidence="5" id="KW-1185">Reference proteome</keyword>
<dbReference type="SUPFAM" id="SSF81653">
    <property type="entry name" value="Calcium ATPase, transduction domain A"/>
    <property type="match status" value="1"/>
</dbReference>
<reference evidence="5" key="1">
    <citation type="submission" date="2015-07" db="EMBL/GenBank/DDBJ databases">
        <title>Draft genome sequence of the purine-degrading Gottschalkia purinilyticum DSM 1384 (formerly Clostridium purinilyticum).</title>
        <authorList>
            <person name="Poehlein A."/>
            <person name="Schiel-Bengelsdorf B."/>
            <person name="Bengelsdorf F.R."/>
            <person name="Daniel R."/>
            <person name="Duerre P."/>
        </authorList>
    </citation>
    <scope>NUCLEOTIDE SEQUENCE [LARGE SCALE GENOMIC DNA]</scope>
    <source>
        <strain evidence="5">DSM 1384</strain>
    </source>
</reference>
<keyword evidence="2" id="KW-0812">Transmembrane</keyword>
<sequence length="169" mass="18689">MKKKQWYQMKVNELQDKLKVNPSVGLSNEEAEKRQYSYGSNILNTEKRTSILMMFLNQFKDSMVIILMIASVISGILGEIGDTVIIMIVVLLNALLGVIQENKAEKSLEALKNLSSPIAKVIREGRRIEIKSQDIVPGDIILLEAGDLISADGVIIESASLMIEEAALT</sequence>
<evidence type="ECO:0000313" key="4">
    <source>
        <dbReference type="EMBL" id="KNF06947.1"/>
    </source>
</evidence>
<dbReference type="Gene3D" id="1.20.1110.10">
    <property type="entry name" value="Calcium-transporting ATPase, transmembrane domain"/>
    <property type="match status" value="1"/>
</dbReference>
<dbReference type="Pfam" id="PF00122">
    <property type="entry name" value="E1-E2_ATPase"/>
    <property type="match status" value="1"/>
</dbReference>
<dbReference type="RefSeq" id="WP_268760492.1">
    <property type="nucleotide sequence ID" value="NZ_LGSS01000052.1"/>
</dbReference>
<name>A0A0L0W629_GOTPU</name>
<comment type="caution">
    <text evidence="4">The sequence shown here is derived from an EMBL/GenBank/DDBJ whole genome shotgun (WGS) entry which is preliminary data.</text>
</comment>
<gene>
    <name evidence="4" type="ORF">CLPU_52c00020</name>
</gene>
<dbReference type="PANTHER" id="PTHR42861">
    <property type="entry name" value="CALCIUM-TRANSPORTING ATPASE"/>
    <property type="match status" value="1"/>
</dbReference>
<proteinExistence type="predicted"/>
<protein>
    <submittedName>
        <fullName evidence="4">Cation transport ATPase</fullName>
    </submittedName>
</protein>
<dbReference type="InterPro" id="IPR004014">
    <property type="entry name" value="ATPase_P-typ_cation-transptr_N"/>
</dbReference>
<dbReference type="InterPro" id="IPR023298">
    <property type="entry name" value="ATPase_P-typ_TM_dom_sf"/>
</dbReference>